<accession>A0A3S5AR30</accession>
<gene>
    <name evidence="1" type="ORF">PXEA_LOCUS29142</name>
</gene>
<protein>
    <submittedName>
        <fullName evidence="1">Uncharacterized protein</fullName>
    </submittedName>
</protein>
<organism evidence="1 2">
    <name type="scientific">Protopolystoma xenopodis</name>
    <dbReference type="NCBI Taxonomy" id="117903"/>
    <lineage>
        <taxon>Eukaryota</taxon>
        <taxon>Metazoa</taxon>
        <taxon>Spiralia</taxon>
        <taxon>Lophotrochozoa</taxon>
        <taxon>Platyhelminthes</taxon>
        <taxon>Monogenea</taxon>
        <taxon>Polyopisthocotylea</taxon>
        <taxon>Polystomatidea</taxon>
        <taxon>Polystomatidae</taxon>
        <taxon>Protopolystoma</taxon>
    </lineage>
</organism>
<dbReference type="Proteomes" id="UP000784294">
    <property type="component" value="Unassembled WGS sequence"/>
</dbReference>
<name>A0A3S5AR30_9PLAT</name>
<proteinExistence type="predicted"/>
<keyword evidence="2" id="KW-1185">Reference proteome</keyword>
<evidence type="ECO:0000313" key="1">
    <source>
        <dbReference type="EMBL" id="VEL35702.1"/>
    </source>
</evidence>
<dbReference type="EMBL" id="CAAALY010250441">
    <property type="protein sequence ID" value="VEL35702.1"/>
    <property type="molecule type" value="Genomic_DNA"/>
</dbReference>
<comment type="caution">
    <text evidence="1">The sequence shown here is derived from an EMBL/GenBank/DDBJ whole genome shotgun (WGS) entry which is preliminary data.</text>
</comment>
<evidence type="ECO:0000313" key="2">
    <source>
        <dbReference type="Proteomes" id="UP000784294"/>
    </source>
</evidence>
<dbReference type="AlphaFoldDB" id="A0A3S5AR30"/>
<reference evidence="1" key="1">
    <citation type="submission" date="2018-11" db="EMBL/GenBank/DDBJ databases">
        <authorList>
            <consortium name="Pathogen Informatics"/>
        </authorList>
    </citation>
    <scope>NUCLEOTIDE SEQUENCE</scope>
</reference>
<sequence>MKRFEGHFHQKTTANSSLPAVDWLYCNIHADAVSEAVSFDSGENVLSFWLSNDEHHQSKSQSTTGQEESAVVFWWKRPSNLFIQHLHSKWNTSVKPFNERVHDADCVKSADERMERVGSWQSSLFAMHDAMKFRPKVEHLLYTAAWTADHPPTGRLSTNPTRRQQSDWG</sequence>